<comment type="caution">
    <text evidence="7">The sequence shown here is derived from an EMBL/GenBank/DDBJ whole genome shotgun (WGS) entry which is preliminary data.</text>
</comment>
<dbReference type="PROSITE" id="PS50005">
    <property type="entry name" value="TPR"/>
    <property type="match status" value="1"/>
</dbReference>
<dbReference type="PANTHER" id="PTHR46423">
    <property type="entry name" value="RNA POLYMERASE II-ASSOCIATED PROTEIN 3"/>
    <property type="match status" value="1"/>
</dbReference>
<dbReference type="Proteomes" id="UP001177023">
    <property type="component" value="Unassembled WGS sequence"/>
</dbReference>
<reference evidence="7" key="1">
    <citation type="submission" date="2023-06" db="EMBL/GenBank/DDBJ databases">
        <authorList>
            <person name="Delattre M."/>
        </authorList>
    </citation>
    <scope>NUCLEOTIDE SEQUENCE</scope>
    <source>
        <strain evidence="7">AF72</strain>
    </source>
</reference>
<keyword evidence="8" id="KW-1185">Reference proteome</keyword>
<evidence type="ECO:0000259" key="6">
    <source>
        <dbReference type="Pfam" id="PF13877"/>
    </source>
</evidence>
<dbReference type="Pfam" id="PF13877">
    <property type="entry name" value="RPAP3_C"/>
    <property type="match status" value="1"/>
</dbReference>
<keyword evidence="1" id="KW-0677">Repeat</keyword>
<proteinExistence type="inferred from homology"/>
<dbReference type="InterPro" id="IPR011990">
    <property type="entry name" value="TPR-like_helical_dom_sf"/>
</dbReference>
<evidence type="ECO:0000313" key="7">
    <source>
        <dbReference type="EMBL" id="CAJ0570202.1"/>
    </source>
</evidence>
<evidence type="ECO:0000256" key="3">
    <source>
        <dbReference type="ARBA" id="ARBA00038275"/>
    </source>
</evidence>
<name>A0AA36CJH1_9BILA</name>
<feature type="repeat" description="TPR" evidence="5">
    <location>
        <begin position="15"/>
        <end position="48"/>
    </location>
</feature>
<dbReference type="AlphaFoldDB" id="A0AA36CJH1"/>
<gene>
    <name evidence="7" type="ORF">MSPICULIGERA_LOCUS8646</name>
</gene>
<dbReference type="EMBL" id="CATQJA010002270">
    <property type="protein sequence ID" value="CAJ0570202.1"/>
    <property type="molecule type" value="Genomic_DNA"/>
</dbReference>
<feature type="non-terminal residue" evidence="7">
    <location>
        <position position="1"/>
    </location>
</feature>
<accession>A0AA36CJH1</accession>
<sequence>MGIADELPGVVKDSALVHKERGNEYFRKHHYHNAIVEYTTSLEIRPDKLVFGNRAQSYINLKKWSEALMDCNRALQLDDKLTKALYRRAIALDALGLHQMAVADLDRLIGITNDPAAHAMKEKIGNKQNVPQVILPEVSKGEEFGGADEPWVECEIKRVGEVASTSEAPATATSVPVEPAQPESLSRPTVFADFETAYSKLRAWPEDFAEYCLSVPISKIRFLFDGLFETRHLQLFLGGLKKLDLTSRTDQLQAFLGVLSRVDGIPMAVLLLEDEEQEYLSDLLKPLDAGHPDVRESFGM</sequence>
<evidence type="ECO:0000256" key="4">
    <source>
        <dbReference type="ARBA" id="ARBA00040133"/>
    </source>
</evidence>
<evidence type="ECO:0000256" key="2">
    <source>
        <dbReference type="ARBA" id="ARBA00022803"/>
    </source>
</evidence>
<dbReference type="InterPro" id="IPR019734">
    <property type="entry name" value="TPR_rpt"/>
</dbReference>
<evidence type="ECO:0000313" key="8">
    <source>
        <dbReference type="Proteomes" id="UP001177023"/>
    </source>
</evidence>
<dbReference type="PANTHER" id="PTHR46423:SF1">
    <property type="entry name" value="RNA POLYMERASE II-ASSOCIATED PROTEIN 3"/>
    <property type="match status" value="1"/>
</dbReference>
<dbReference type="Gene3D" id="1.25.40.10">
    <property type="entry name" value="Tetratricopeptide repeat domain"/>
    <property type="match status" value="1"/>
</dbReference>
<evidence type="ECO:0000256" key="1">
    <source>
        <dbReference type="ARBA" id="ARBA00022737"/>
    </source>
</evidence>
<comment type="similarity">
    <text evidence="3">Belongs to the RPAP3 family.</text>
</comment>
<feature type="domain" description="RNA-polymerase II-associated protein 3-like C-terminal" evidence="6">
    <location>
        <begin position="188"/>
        <end position="277"/>
    </location>
</feature>
<dbReference type="GO" id="GO:0101031">
    <property type="term" value="C:protein folding chaperone complex"/>
    <property type="evidence" value="ECO:0007669"/>
    <property type="project" value="TreeGrafter"/>
</dbReference>
<evidence type="ECO:0000256" key="5">
    <source>
        <dbReference type="PROSITE-ProRule" id="PRU00339"/>
    </source>
</evidence>
<organism evidence="7 8">
    <name type="scientific">Mesorhabditis spiculigera</name>
    <dbReference type="NCBI Taxonomy" id="96644"/>
    <lineage>
        <taxon>Eukaryota</taxon>
        <taxon>Metazoa</taxon>
        <taxon>Ecdysozoa</taxon>
        <taxon>Nematoda</taxon>
        <taxon>Chromadorea</taxon>
        <taxon>Rhabditida</taxon>
        <taxon>Rhabditina</taxon>
        <taxon>Rhabditomorpha</taxon>
        <taxon>Rhabditoidea</taxon>
        <taxon>Rhabditidae</taxon>
        <taxon>Mesorhabditinae</taxon>
        <taxon>Mesorhabditis</taxon>
    </lineage>
</organism>
<dbReference type="InterPro" id="IPR051966">
    <property type="entry name" value="RPAP3"/>
</dbReference>
<protein>
    <recommendedName>
        <fullName evidence="4">RNA polymerase II-associated protein 3</fullName>
    </recommendedName>
</protein>
<dbReference type="SMART" id="SM00028">
    <property type="entry name" value="TPR"/>
    <property type="match status" value="3"/>
</dbReference>
<dbReference type="InterPro" id="IPR025986">
    <property type="entry name" value="RPAP3-like_C"/>
</dbReference>
<keyword evidence="2 5" id="KW-0802">TPR repeat</keyword>
<dbReference type="SUPFAM" id="SSF48452">
    <property type="entry name" value="TPR-like"/>
    <property type="match status" value="1"/>
</dbReference>